<sequence length="95" mass="10379">MTNVLSAKCPVCKMHVSANCRAVKTYLSANCPVGKTDLSANCPVGEVYVSARCTCRPTAVGKVSCRLSGCRQSVRDRDEYPGDFIPCSKRQFRTK</sequence>
<evidence type="ECO:0000313" key="2">
    <source>
        <dbReference type="Proteomes" id="UP000499080"/>
    </source>
</evidence>
<protein>
    <submittedName>
        <fullName evidence="1">Uncharacterized protein</fullName>
    </submittedName>
</protein>
<dbReference type="EMBL" id="BGPR01008089">
    <property type="protein sequence ID" value="GBN31494.1"/>
    <property type="molecule type" value="Genomic_DNA"/>
</dbReference>
<keyword evidence="2" id="KW-1185">Reference proteome</keyword>
<name>A0A4Y2MYR1_ARAVE</name>
<proteinExistence type="predicted"/>
<accession>A0A4Y2MYR1</accession>
<gene>
    <name evidence="1" type="ORF">AVEN_144899_1</name>
</gene>
<dbReference type="AlphaFoldDB" id="A0A4Y2MYR1"/>
<dbReference type="Proteomes" id="UP000499080">
    <property type="component" value="Unassembled WGS sequence"/>
</dbReference>
<organism evidence="1 2">
    <name type="scientific">Araneus ventricosus</name>
    <name type="common">Orbweaver spider</name>
    <name type="synonym">Epeira ventricosa</name>
    <dbReference type="NCBI Taxonomy" id="182803"/>
    <lineage>
        <taxon>Eukaryota</taxon>
        <taxon>Metazoa</taxon>
        <taxon>Ecdysozoa</taxon>
        <taxon>Arthropoda</taxon>
        <taxon>Chelicerata</taxon>
        <taxon>Arachnida</taxon>
        <taxon>Araneae</taxon>
        <taxon>Araneomorphae</taxon>
        <taxon>Entelegynae</taxon>
        <taxon>Araneoidea</taxon>
        <taxon>Araneidae</taxon>
        <taxon>Araneus</taxon>
    </lineage>
</organism>
<comment type="caution">
    <text evidence="1">The sequence shown here is derived from an EMBL/GenBank/DDBJ whole genome shotgun (WGS) entry which is preliminary data.</text>
</comment>
<reference evidence="1 2" key="1">
    <citation type="journal article" date="2019" name="Sci. Rep.">
        <title>Orb-weaving spider Araneus ventricosus genome elucidates the spidroin gene catalogue.</title>
        <authorList>
            <person name="Kono N."/>
            <person name="Nakamura H."/>
            <person name="Ohtoshi R."/>
            <person name="Moran D.A.P."/>
            <person name="Shinohara A."/>
            <person name="Yoshida Y."/>
            <person name="Fujiwara M."/>
            <person name="Mori M."/>
            <person name="Tomita M."/>
            <person name="Arakawa K."/>
        </authorList>
    </citation>
    <scope>NUCLEOTIDE SEQUENCE [LARGE SCALE GENOMIC DNA]</scope>
</reference>
<evidence type="ECO:0000313" key="1">
    <source>
        <dbReference type="EMBL" id="GBN31494.1"/>
    </source>
</evidence>